<feature type="region of interest" description="Disordered" evidence="1">
    <location>
        <begin position="747"/>
        <end position="768"/>
    </location>
</feature>
<dbReference type="HOGENOM" id="CLU_351452_0_0_1"/>
<evidence type="ECO:0000313" key="3">
    <source>
        <dbReference type="EMBL" id="EAR97436.3"/>
    </source>
</evidence>
<dbReference type="eggNOG" id="ENOG502SSQT">
    <property type="taxonomic scope" value="Eukaryota"/>
</dbReference>
<dbReference type="InterPro" id="IPR049769">
    <property type="entry name" value="OTU_OTU"/>
</dbReference>
<keyword evidence="4" id="KW-1185">Reference proteome</keyword>
<dbReference type="Gene3D" id="2.40.50.140">
    <property type="entry name" value="Nucleic acid-binding proteins"/>
    <property type="match status" value="1"/>
</dbReference>
<dbReference type="Proteomes" id="UP000009168">
    <property type="component" value="Unassembled WGS sequence"/>
</dbReference>
<organism evidence="3 4">
    <name type="scientific">Tetrahymena thermophila (strain SB210)</name>
    <dbReference type="NCBI Taxonomy" id="312017"/>
    <lineage>
        <taxon>Eukaryota</taxon>
        <taxon>Sar</taxon>
        <taxon>Alveolata</taxon>
        <taxon>Ciliophora</taxon>
        <taxon>Intramacronucleata</taxon>
        <taxon>Oligohymenophorea</taxon>
        <taxon>Hymenostomatida</taxon>
        <taxon>Tetrahymenina</taxon>
        <taxon>Tetrahymenidae</taxon>
        <taxon>Tetrahymena</taxon>
    </lineage>
</organism>
<dbReference type="CDD" id="cd04458">
    <property type="entry name" value="CSP_CDS"/>
    <property type="match status" value="1"/>
</dbReference>
<evidence type="ECO:0000313" key="4">
    <source>
        <dbReference type="Proteomes" id="UP000009168"/>
    </source>
</evidence>
<dbReference type="OrthoDB" id="422005at2759"/>
<feature type="domain" description="CSD" evidence="2">
    <location>
        <begin position="555"/>
        <end position="631"/>
    </location>
</feature>
<protein>
    <submittedName>
        <fullName evidence="3">Cold-shock DNA-binding domain protein</fullName>
    </submittedName>
</protein>
<feature type="compositionally biased region" description="Low complexity" evidence="1">
    <location>
        <begin position="447"/>
        <end position="459"/>
    </location>
</feature>
<dbReference type="InParanoid" id="I7LV89"/>
<dbReference type="Pfam" id="PF00313">
    <property type="entry name" value="CSD"/>
    <property type="match status" value="1"/>
</dbReference>
<dbReference type="InterPro" id="IPR012340">
    <property type="entry name" value="NA-bd_OB-fold"/>
</dbReference>
<feature type="compositionally biased region" description="Polar residues" evidence="1">
    <location>
        <begin position="220"/>
        <end position="229"/>
    </location>
</feature>
<keyword evidence="3" id="KW-0238">DNA-binding</keyword>
<dbReference type="STRING" id="312017.I7LV89"/>
<dbReference type="Gene3D" id="3.90.70.80">
    <property type="match status" value="1"/>
</dbReference>
<evidence type="ECO:0000259" key="2">
    <source>
        <dbReference type="PROSITE" id="PS51857"/>
    </source>
</evidence>
<dbReference type="KEGG" id="tet:TTHERM_00340170"/>
<feature type="compositionally biased region" description="Polar residues" evidence="1">
    <location>
        <begin position="409"/>
        <end position="446"/>
    </location>
</feature>
<reference evidence="4" key="1">
    <citation type="journal article" date="2006" name="PLoS Biol.">
        <title>Macronuclear genome sequence of the ciliate Tetrahymena thermophila, a model eukaryote.</title>
        <authorList>
            <person name="Eisen J.A."/>
            <person name="Coyne R.S."/>
            <person name="Wu M."/>
            <person name="Wu D."/>
            <person name="Thiagarajan M."/>
            <person name="Wortman J.R."/>
            <person name="Badger J.H."/>
            <person name="Ren Q."/>
            <person name="Amedeo P."/>
            <person name="Jones K.M."/>
            <person name="Tallon L.J."/>
            <person name="Delcher A.L."/>
            <person name="Salzberg S.L."/>
            <person name="Silva J.C."/>
            <person name="Haas B.J."/>
            <person name="Majoros W.H."/>
            <person name="Farzad M."/>
            <person name="Carlton J.M."/>
            <person name="Smith R.K. Jr."/>
            <person name="Garg J."/>
            <person name="Pearlman R.E."/>
            <person name="Karrer K.M."/>
            <person name="Sun L."/>
            <person name="Manning G."/>
            <person name="Elde N.C."/>
            <person name="Turkewitz A.P."/>
            <person name="Asai D.J."/>
            <person name="Wilkes D.E."/>
            <person name="Wang Y."/>
            <person name="Cai H."/>
            <person name="Collins K."/>
            <person name="Stewart B.A."/>
            <person name="Lee S.R."/>
            <person name="Wilamowska K."/>
            <person name="Weinberg Z."/>
            <person name="Ruzzo W.L."/>
            <person name="Wloga D."/>
            <person name="Gaertig J."/>
            <person name="Frankel J."/>
            <person name="Tsao C.-C."/>
            <person name="Gorovsky M.A."/>
            <person name="Keeling P.J."/>
            <person name="Waller R.F."/>
            <person name="Patron N.J."/>
            <person name="Cherry J.M."/>
            <person name="Stover N.A."/>
            <person name="Krieger C.J."/>
            <person name="del Toro C."/>
            <person name="Ryder H.F."/>
            <person name="Williamson S.C."/>
            <person name="Barbeau R.A."/>
            <person name="Hamilton E.P."/>
            <person name="Orias E."/>
        </authorList>
    </citation>
    <scope>NUCLEOTIDE SEQUENCE [LARGE SCALE GENOMIC DNA]</scope>
    <source>
        <strain evidence="4">SB210</strain>
    </source>
</reference>
<accession>I7LV89</accession>
<gene>
    <name evidence="3" type="ORF">TTHERM_00340170</name>
</gene>
<name>I7LV89_TETTS</name>
<dbReference type="PROSITE" id="PS51857">
    <property type="entry name" value="CSD_2"/>
    <property type="match status" value="1"/>
</dbReference>
<feature type="region of interest" description="Disordered" evidence="1">
    <location>
        <begin position="267"/>
        <end position="293"/>
    </location>
</feature>
<feature type="region of interest" description="Disordered" evidence="1">
    <location>
        <begin position="409"/>
        <end position="502"/>
    </location>
</feature>
<evidence type="ECO:0000256" key="1">
    <source>
        <dbReference type="SAM" id="MobiDB-lite"/>
    </source>
</evidence>
<dbReference type="RefSeq" id="XP_001017681.3">
    <property type="nucleotide sequence ID" value="XM_001017681.4"/>
</dbReference>
<dbReference type="GeneID" id="7828084"/>
<dbReference type="GO" id="GO:0003677">
    <property type="term" value="F:DNA binding"/>
    <property type="evidence" value="ECO:0007669"/>
    <property type="project" value="UniProtKB-KW"/>
</dbReference>
<dbReference type="EMBL" id="GG662666">
    <property type="protein sequence ID" value="EAR97436.3"/>
    <property type="molecule type" value="Genomic_DNA"/>
</dbReference>
<dbReference type="InterPro" id="IPR002059">
    <property type="entry name" value="CSP_DNA-bd"/>
</dbReference>
<dbReference type="AlphaFoldDB" id="I7LV89"/>
<dbReference type="SUPFAM" id="SSF50249">
    <property type="entry name" value="Nucleic acid-binding proteins"/>
    <property type="match status" value="1"/>
</dbReference>
<feature type="compositionally biased region" description="Low complexity" evidence="1">
    <location>
        <begin position="480"/>
        <end position="497"/>
    </location>
</feature>
<proteinExistence type="predicted"/>
<sequence length="801" mass="90856">MQEKRLSVTHNGFLEIFCEAKQHTLTQRIVQTLEDHQLVRKLIPEGPGSLMKAISDQLYFSSLRYQEIQDKCIQYANNLINQKNIPYKLKGLKTIFEQFKQEPSNIMFDTINLELVSLIYQVRIVVYSMSKELVLKSLLFNNRCSKTIQVINMSNHYDSIYSEYEINCLTECQNVLYDILSDQPLSLGKKLDQDLLNIDYENYLEEISRNSPDDQEDVNLTDTQSSGQAGYNLFDNNIPPELFNVILDKERRNSIVEQIRHKKSTICNSVNQSNQSQQSPLPNEQVKAPLEKKKGVGVSLSAVKNRIIGSTDSEKSSDSEDDEDEKNQTPKQTIITKVDSVISQTSNSNGVQINIIQDDDDNLIKEAIDLKRPRQESTASYNGANMSNSSLSNQASFQAFSCQNLSIPQQTMKHSSSNPQIQYPHSRPLSPSNNSETYSTSNKQGLQYQNQTSQYGQQSATTLSSNQQHHQHGPYSMTDLQNPNNNTTQLTINPTNLGGSNSSTPPLVGVDQQQLTIQQQQLLHQQQLQQQLNQGNFLNPVPKRKHQVIESSKEKYKGTLKFFDQDKNYGFIVEDESRTDIFVHFDDLQKAGIHKGILMDHKHSKSIRFQFSMMDYIGKYQNSRKAVDLQLLSDTPPYLPINPIRVLGPEQYLSTYPPYYQAPNGPVIHSPTSSGQADYFASPYQQNYLNHATLMPPSTNHLISIQPPLSPTAQTGNQFPPVIHYGLNVPPQQVVAQQYSNVQVSPPQMAIHHPPSSPQMPQAQYPVQQIGQQPQQQQQQLYYTNQQQQQGGQLPYSNLVI</sequence>
<dbReference type="CDD" id="cd22753">
    <property type="entry name" value="OTU_ALG13-like"/>
    <property type="match status" value="1"/>
</dbReference>
<feature type="region of interest" description="Disordered" evidence="1">
    <location>
        <begin position="307"/>
        <end position="337"/>
    </location>
</feature>
<feature type="compositionally biased region" description="Low complexity" evidence="1">
    <location>
        <begin position="268"/>
        <end position="279"/>
    </location>
</feature>
<feature type="region of interest" description="Disordered" evidence="1">
    <location>
        <begin position="208"/>
        <end position="232"/>
    </location>
</feature>